<protein>
    <recommendedName>
        <fullName evidence="10">G-protein coupled receptors family 1 profile domain-containing protein</fullName>
    </recommendedName>
</protein>
<comment type="subcellular location">
    <subcellularLocation>
        <location evidence="1">Cell membrane</location>
        <topology evidence="1">Multi-pass membrane protein</topology>
    </subcellularLocation>
</comment>
<evidence type="ECO:0000256" key="9">
    <source>
        <dbReference type="SAM" id="Phobius"/>
    </source>
</evidence>
<sequence>MISNTTSLSMSTKGSNFTAYCSASTELLSSMRPSETAVRVILYLIVTAVILLTVCGNLLVIISVCHFKELHTPTNVLILSLAFSDILTGLTVMPFHFVWLIQSCWIFGAAMWTLYCFATFVLICQSVYNVTLLALDRFVALNSPFFYLDKVTVYLSFIIAFLSWLFSIFYNFILLYFNGFFTVSPTEEEGLNSSNEILFFADVMVVFVFPCCAMIFLYFRIFAIAQRHTREIKKVNNAVRPKVADCDIEIDQKSERKAAKIIGIVVFVFLLSMVPYYISTLLSGAINDKLLNIIVIYTSSFFFLNSLFNPFIYALFYPSFQKSMKLIITLSVINRDS</sequence>
<dbReference type="GO" id="GO:0004930">
    <property type="term" value="F:G protein-coupled receptor activity"/>
    <property type="evidence" value="ECO:0007669"/>
    <property type="project" value="UniProtKB-KW"/>
</dbReference>
<keyword evidence="8" id="KW-0807">Transducer</keyword>
<dbReference type="SMART" id="SM01381">
    <property type="entry name" value="7TM_GPCR_Srsx"/>
    <property type="match status" value="1"/>
</dbReference>
<dbReference type="PRINTS" id="PR00237">
    <property type="entry name" value="GPCRRHODOPSN"/>
</dbReference>
<gene>
    <name evidence="11" type="ORF">ACEWY4_022335</name>
</gene>
<evidence type="ECO:0000256" key="1">
    <source>
        <dbReference type="ARBA" id="ARBA00004651"/>
    </source>
</evidence>
<dbReference type="InterPro" id="IPR000276">
    <property type="entry name" value="GPCR_Rhodpsn"/>
</dbReference>
<proteinExistence type="predicted"/>
<evidence type="ECO:0000256" key="2">
    <source>
        <dbReference type="ARBA" id="ARBA00022475"/>
    </source>
</evidence>
<dbReference type="PANTHER" id="PTHR24249:SF381">
    <property type="entry name" value="TRACE AMINE ASSOCIATED RECEPTOR 19P-RELATED"/>
    <property type="match status" value="1"/>
</dbReference>
<evidence type="ECO:0000256" key="8">
    <source>
        <dbReference type="ARBA" id="ARBA00023224"/>
    </source>
</evidence>
<evidence type="ECO:0000313" key="12">
    <source>
        <dbReference type="Proteomes" id="UP001591681"/>
    </source>
</evidence>
<evidence type="ECO:0000256" key="3">
    <source>
        <dbReference type="ARBA" id="ARBA00022692"/>
    </source>
</evidence>
<feature type="transmembrane region" description="Helical" evidence="9">
    <location>
        <begin position="76"/>
        <end position="99"/>
    </location>
</feature>
<dbReference type="InterPro" id="IPR050569">
    <property type="entry name" value="TAAR"/>
</dbReference>
<dbReference type="Pfam" id="PF00001">
    <property type="entry name" value="7tm_1"/>
    <property type="match status" value="1"/>
</dbReference>
<feature type="transmembrane region" description="Helical" evidence="9">
    <location>
        <begin position="105"/>
        <end position="130"/>
    </location>
</feature>
<dbReference type="InterPro" id="IPR017452">
    <property type="entry name" value="GPCR_Rhodpsn_7TM"/>
</dbReference>
<reference evidence="11 12" key="1">
    <citation type="submission" date="2024-09" db="EMBL/GenBank/DDBJ databases">
        <title>A chromosome-level genome assembly of Gray's grenadier anchovy, Coilia grayii.</title>
        <authorList>
            <person name="Fu Z."/>
        </authorList>
    </citation>
    <scope>NUCLEOTIDE SEQUENCE [LARGE SCALE GENOMIC DNA]</scope>
    <source>
        <strain evidence="11">G4</strain>
        <tissue evidence="11">Muscle</tissue>
    </source>
</reference>
<dbReference type="SUPFAM" id="SSF81321">
    <property type="entry name" value="Family A G protein-coupled receptor-like"/>
    <property type="match status" value="1"/>
</dbReference>
<comment type="caution">
    <text evidence="11">The sequence shown here is derived from an EMBL/GenBank/DDBJ whole genome shotgun (WGS) entry which is preliminary data.</text>
</comment>
<evidence type="ECO:0000256" key="7">
    <source>
        <dbReference type="ARBA" id="ARBA00023170"/>
    </source>
</evidence>
<evidence type="ECO:0000313" key="11">
    <source>
        <dbReference type="EMBL" id="KAL2082517.1"/>
    </source>
</evidence>
<dbReference type="AlphaFoldDB" id="A0ABD1J5P9"/>
<keyword evidence="6 9" id="KW-0472">Membrane</keyword>
<accession>A0ABD1J5P9</accession>
<dbReference type="PROSITE" id="PS50262">
    <property type="entry name" value="G_PROTEIN_RECEP_F1_2"/>
    <property type="match status" value="1"/>
</dbReference>
<keyword evidence="7" id="KW-0675">Receptor</keyword>
<feature type="transmembrane region" description="Helical" evidence="9">
    <location>
        <begin position="290"/>
        <end position="316"/>
    </location>
</feature>
<feature type="transmembrane region" description="Helical" evidence="9">
    <location>
        <begin position="151"/>
        <end position="177"/>
    </location>
</feature>
<dbReference type="EMBL" id="JBHFQA010000019">
    <property type="protein sequence ID" value="KAL2082517.1"/>
    <property type="molecule type" value="Genomic_DNA"/>
</dbReference>
<evidence type="ECO:0000259" key="10">
    <source>
        <dbReference type="PROSITE" id="PS50262"/>
    </source>
</evidence>
<dbReference type="GO" id="GO:0005886">
    <property type="term" value="C:plasma membrane"/>
    <property type="evidence" value="ECO:0007669"/>
    <property type="project" value="UniProtKB-SubCell"/>
</dbReference>
<dbReference type="PANTHER" id="PTHR24249">
    <property type="entry name" value="HISTAMINE RECEPTOR-RELATED G-PROTEIN COUPLED RECEPTOR"/>
    <property type="match status" value="1"/>
</dbReference>
<dbReference type="Gene3D" id="1.20.1070.10">
    <property type="entry name" value="Rhodopsin 7-helix transmembrane proteins"/>
    <property type="match status" value="1"/>
</dbReference>
<feature type="transmembrane region" description="Helical" evidence="9">
    <location>
        <begin position="197"/>
        <end position="219"/>
    </location>
</feature>
<keyword evidence="3 9" id="KW-0812">Transmembrane</keyword>
<keyword evidence="4 9" id="KW-1133">Transmembrane helix</keyword>
<feature type="transmembrane region" description="Helical" evidence="9">
    <location>
        <begin position="40"/>
        <end position="64"/>
    </location>
</feature>
<keyword evidence="12" id="KW-1185">Reference proteome</keyword>
<name>A0ABD1J5P9_9TELE</name>
<evidence type="ECO:0000256" key="6">
    <source>
        <dbReference type="ARBA" id="ARBA00023136"/>
    </source>
</evidence>
<organism evidence="11 12">
    <name type="scientific">Coilia grayii</name>
    <name type="common">Gray's grenadier anchovy</name>
    <dbReference type="NCBI Taxonomy" id="363190"/>
    <lineage>
        <taxon>Eukaryota</taxon>
        <taxon>Metazoa</taxon>
        <taxon>Chordata</taxon>
        <taxon>Craniata</taxon>
        <taxon>Vertebrata</taxon>
        <taxon>Euteleostomi</taxon>
        <taxon>Actinopterygii</taxon>
        <taxon>Neopterygii</taxon>
        <taxon>Teleostei</taxon>
        <taxon>Clupei</taxon>
        <taxon>Clupeiformes</taxon>
        <taxon>Clupeoidei</taxon>
        <taxon>Engraulidae</taxon>
        <taxon>Coilinae</taxon>
        <taxon>Coilia</taxon>
    </lineage>
</organism>
<keyword evidence="5" id="KW-0297">G-protein coupled receptor</keyword>
<keyword evidence="2" id="KW-1003">Cell membrane</keyword>
<evidence type="ECO:0000256" key="5">
    <source>
        <dbReference type="ARBA" id="ARBA00023040"/>
    </source>
</evidence>
<evidence type="ECO:0000256" key="4">
    <source>
        <dbReference type="ARBA" id="ARBA00022989"/>
    </source>
</evidence>
<dbReference type="Proteomes" id="UP001591681">
    <property type="component" value="Unassembled WGS sequence"/>
</dbReference>
<feature type="domain" description="G-protein coupled receptors family 1 profile" evidence="10">
    <location>
        <begin position="56"/>
        <end position="313"/>
    </location>
</feature>
<feature type="transmembrane region" description="Helical" evidence="9">
    <location>
        <begin position="258"/>
        <end position="278"/>
    </location>
</feature>